<dbReference type="AlphaFoldDB" id="S0FRI4"/>
<evidence type="ECO:0000256" key="7">
    <source>
        <dbReference type="ARBA" id="ARBA00023098"/>
    </source>
</evidence>
<dbReference type="FunFam" id="3.40.47.10:FF:000004">
    <property type="entry name" value="3-oxoacyl-[acyl-carrier-protein] synthase 3"/>
    <property type="match status" value="1"/>
</dbReference>
<dbReference type="HAMAP" id="MF_01815">
    <property type="entry name" value="FabH"/>
    <property type="match status" value="1"/>
</dbReference>
<keyword evidence="8 14" id="KW-0275">Fatty acid biosynthesis</keyword>
<comment type="similarity">
    <text evidence="2 14">Belongs to the thiolase-like superfamily. FabH family.</text>
</comment>
<evidence type="ECO:0000256" key="2">
    <source>
        <dbReference type="ARBA" id="ARBA00008642"/>
    </source>
</evidence>
<keyword evidence="3 14" id="KW-0963">Cytoplasm</keyword>
<comment type="function">
    <text evidence="14">Catalyzes the condensation reaction of fatty acid synthesis by the addition to an acyl acceptor of two carbons from malonyl-ACP. Catalyzes the first condensation reaction which initiates fatty acid synthesis and may therefore play a role in governing the total rate of fatty acid production. Possesses both acetoacetyl-ACP synthase and acetyl transacylase activities. Its substrate specificity determines the biosynthesis of branched-chain and/or straight-chain of fatty acids.</text>
</comment>
<keyword evidence="6 14" id="KW-0276">Fatty acid metabolism</keyword>
<organism evidence="17 18">
    <name type="scientific">Ruminiclostridium cellobioparum subsp. termitidis CT1112</name>
    <dbReference type="NCBI Taxonomy" id="1195236"/>
    <lineage>
        <taxon>Bacteria</taxon>
        <taxon>Bacillati</taxon>
        <taxon>Bacillota</taxon>
        <taxon>Clostridia</taxon>
        <taxon>Eubacteriales</taxon>
        <taxon>Oscillospiraceae</taxon>
        <taxon>Ruminiclostridium</taxon>
    </lineage>
</organism>
<evidence type="ECO:0000256" key="11">
    <source>
        <dbReference type="ARBA" id="ARBA00052407"/>
    </source>
</evidence>
<dbReference type="PATRIC" id="fig|1195236.3.peg.2504"/>
<feature type="active site" evidence="14">
    <location>
        <position position="258"/>
    </location>
</feature>
<dbReference type="UniPathway" id="UPA00094"/>
<proteinExistence type="inferred from homology"/>
<feature type="active site" evidence="14">
    <location>
        <position position="118"/>
    </location>
</feature>
<dbReference type="Proteomes" id="UP000014155">
    <property type="component" value="Unassembled WGS sequence"/>
</dbReference>
<evidence type="ECO:0000259" key="15">
    <source>
        <dbReference type="Pfam" id="PF08541"/>
    </source>
</evidence>
<evidence type="ECO:0000256" key="5">
    <source>
        <dbReference type="ARBA" id="ARBA00022679"/>
    </source>
</evidence>
<evidence type="ECO:0000256" key="10">
    <source>
        <dbReference type="ARBA" id="ARBA00051096"/>
    </source>
</evidence>
<evidence type="ECO:0000313" key="18">
    <source>
        <dbReference type="Proteomes" id="UP000014155"/>
    </source>
</evidence>
<comment type="subcellular location">
    <subcellularLocation>
        <location evidence="14">Cytoplasm</location>
    </subcellularLocation>
</comment>
<evidence type="ECO:0000313" key="17">
    <source>
        <dbReference type="EMBL" id="EMS71789.1"/>
    </source>
</evidence>
<evidence type="ECO:0000259" key="16">
    <source>
        <dbReference type="Pfam" id="PF08545"/>
    </source>
</evidence>
<comment type="domain">
    <text evidence="14">The last Arg residue of the ACP-binding site is essential for the weak association between ACP/AcpP and FabH.</text>
</comment>
<dbReference type="InterPro" id="IPR004655">
    <property type="entry name" value="FabH"/>
</dbReference>
<dbReference type="InterPro" id="IPR016039">
    <property type="entry name" value="Thiolase-like"/>
</dbReference>
<keyword evidence="7 14" id="KW-0443">Lipid metabolism</keyword>
<feature type="active site" evidence="14">
    <location>
        <position position="288"/>
    </location>
</feature>
<comment type="caution">
    <text evidence="17">The sequence shown here is derived from an EMBL/GenBank/DDBJ whole genome shotgun (WGS) entry which is preliminary data.</text>
</comment>
<gene>
    <name evidence="14" type="primary">fabH</name>
    <name evidence="17" type="ORF">CTER_2201</name>
</gene>
<feature type="region of interest" description="ACP-binding" evidence="14">
    <location>
        <begin position="259"/>
        <end position="263"/>
    </location>
</feature>
<dbReference type="PANTHER" id="PTHR34069:SF2">
    <property type="entry name" value="BETA-KETOACYL-[ACYL-CARRIER-PROTEIN] SYNTHASE III"/>
    <property type="match status" value="1"/>
</dbReference>
<comment type="pathway">
    <text evidence="1 14">Lipid metabolism; fatty acid biosynthesis.</text>
</comment>
<dbReference type="GO" id="GO:0033818">
    <property type="term" value="F:beta-ketoacyl-acyl-carrier-protein synthase III activity"/>
    <property type="evidence" value="ECO:0007669"/>
    <property type="project" value="UniProtKB-UniRule"/>
</dbReference>
<name>S0FRI4_RUMCE</name>
<dbReference type="InterPro" id="IPR013747">
    <property type="entry name" value="ACP_syn_III_C"/>
</dbReference>
<evidence type="ECO:0000256" key="13">
    <source>
        <dbReference type="ARBA" id="ARBA00052985"/>
    </source>
</evidence>
<dbReference type="GO" id="GO:0044550">
    <property type="term" value="P:secondary metabolite biosynthetic process"/>
    <property type="evidence" value="ECO:0007669"/>
    <property type="project" value="TreeGrafter"/>
</dbReference>
<evidence type="ECO:0000256" key="14">
    <source>
        <dbReference type="HAMAP-Rule" id="MF_01815"/>
    </source>
</evidence>
<accession>S0FRI4</accession>
<dbReference type="CDD" id="cd00830">
    <property type="entry name" value="KAS_III"/>
    <property type="match status" value="1"/>
</dbReference>
<dbReference type="GO" id="GO:0004315">
    <property type="term" value="F:3-oxoacyl-[acyl-carrier-protein] synthase activity"/>
    <property type="evidence" value="ECO:0007669"/>
    <property type="project" value="InterPro"/>
</dbReference>
<dbReference type="NCBIfam" id="NF006829">
    <property type="entry name" value="PRK09352.1"/>
    <property type="match status" value="1"/>
</dbReference>
<dbReference type="SUPFAM" id="SSF53901">
    <property type="entry name" value="Thiolase-like"/>
    <property type="match status" value="1"/>
</dbReference>
<comment type="catalytic activity">
    <reaction evidence="10">
        <text>malonyl-[ACP] + acetyl-CoA + H(+) = 3-oxobutanoyl-[ACP] + CO2 + CoA</text>
        <dbReference type="Rhea" id="RHEA:12080"/>
        <dbReference type="Rhea" id="RHEA-COMP:9623"/>
        <dbReference type="Rhea" id="RHEA-COMP:9625"/>
        <dbReference type="ChEBI" id="CHEBI:15378"/>
        <dbReference type="ChEBI" id="CHEBI:16526"/>
        <dbReference type="ChEBI" id="CHEBI:57287"/>
        <dbReference type="ChEBI" id="CHEBI:57288"/>
        <dbReference type="ChEBI" id="CHEBI:78449"/>
        <dbReference type="ChEBI" id="CHEBI:78450"/>
        <dbReference type="EC" id="2.3.1.180"/>
    </reaction>
    <physiologicalReaction direction="left-to-right" evidence="10">
        <dbReference type="Rhea" id="RHEA:12081"/>
    </physiologicalReaction>
</comment>
<dbReference type="EC" id="2.3.1.180" evidence="14"/>
<evidence type="ECO:0000256" key="8">
    <source>
        <dbReference type="ARBA" id="ARBA00023160"/>
    </source>
</evidence>
<evidence type="ECO:0000256" key="4">
    <source>
        <dbReference type="ARBA" id="ARBA00022516"/>
    </source>
</evidence>
<evidence type="ECO:0000256" key="1">
    <source>
        <dbReference type="ARBA" id="ARBA00005194"/>
    </source>
</evidence>
<dbReference type="Pfam" id="PF08545">
    <property type="entry name" value="ACP_syn_III"/>
    <property type="match status" value="1"/>
</dbReference>
<comment type="catalytic activity">
    <reaction evidence="12">
        <text>2-methylpropanoyl-CoA + malonyl-[ACP] + H(+) = 4-methyl-3-oxopentanoyl-[ACP] + CO2 + CoA</text>
        <dbReference type="Rhea" id="RHEA:42268"/>
        <dbReference type="Rhea" id="RHEA-COMP:9623"/>
        <dbReference type="Rhea" id="RHEA-COMP:9940"/>
        <dbReference type="ChEBI" id="CHEBI:15378"/>
        <dbReference type="ChEBI" id="CHEBI:16526"/>
        <dbReference type="ChEBI" id="CHEBI:57287"/>
        <dbReference type="ChEBI" id="CHEBI:57338"/>
        <dbReference type="ChEBI" id="CHEBI:78449"/>
        <dbReference type="ChEBI" id="CHEBI:78820"/>
        <dbReference type="EC" id="2.3.1.300"/>
    </reaction>
    <physiologicalReaction direction="left-to-right" evidence="12">
        <dbReference type="Rhea" id="RHEA:42269"/>
    </physiologicalReaction>
</comment>
<comment type="catalytic activity">
    <reaction evidence="11">
        <text>(2S)-2-methylbutanoyl-CoA + malonyl-[ACP] + H(+) = (4S)-4-methyl-3-oxohexanoyl-[ACP] + CO2 + CoA</text>
        <dbReference type="Rhea" id="RHEA:42276"/>
        <dbReference type="Rhea" id="RHEA-COMP:9623"/>
        <dbReference type="Rhea" id="RHEA-COMP:17148"/>
        <dbReference type="ChEBI" id="CHEBI:15378"/>
        <dbReference type="ChEBI" id="CHEBI:16526"/>
        <dbReference type="ChEBI" id="CHEBI:57287"/>
        <dbReference type="ChEBI" id="CHEBI:78449"/>
        <dbReference type="ChEBI" id="CHEBI:88166"/>
        <dbReference type="ChEBI" id="CHEBI:167462"/>
        <dbReference type="EC" id="2.3.1.300"/>
    </reaction>
    <physiologicalReaction direction="left-to-right" evidence="11">
        <dbReference type="Rhea" id="RHEA:42277"/>
    </physiologicalReaction>
</comment>
<keyword evidence="4 14" id="KW-0444">Lipid biosynthesis</keyword>
<dbReference type="STRING" id="1195236.CTER_2201"/>
<dbReference type="GO" id="GO:0006633">
    <property type="term" value="P:fatty acid biosynthetic process"/>
    <property type="evidence" value="ECO:0007669"/>
    <property type="project" value="UniProtKB-UniRule"/>
</dbReference>
<dbReference type="PANTHER" id="PTHR34069">
    <property type="entry name" value="3-OXOACYL-[ACYL-CARRIER-PROTEIN] SYNTHASE 3"/>
    <property type="match status" value="1"/>
</dbReference>
<evidence type="ECO:0000256" key="6">
    <source>
        <dbReference type="ARBA" id="ARBA00022832"/>
    </source>
</evidence>
<keyword evidence="9 14" id="KW-0012">Acyltransferase</keyword>
<protein>
    <recommendedName>
        <fullName evidence="14">Beta-ketoacyl-[acyl-carrier-protein] synthase III</fullName>
        <shortName evidence="14">Beta-ketoacyl-ACP synthase III</shortName>
        <shortName evidence="14">KAS III</shortName>
        <ecNumber evidence="14">2.3.1.180</ecNumber>
    </recommendedName>
    <alternativeName>
        <fullName evidence="14">3-oxoacyl-[acyl-carrier-protein] synthase 3</fullName>
    </alternativeName>
    <alternativeName>
        <fullName evidence="14">3-oxoacyl-[acyl-carrier-protein] synthase III</fullName>
    </alternativeName>
</protein>
<dbReference type="Gene3D" id="3.40.47.10">
    <property type="match status" value="1"/>
</dbReference>
<dbReference type="NCBIfam" id="TIGR00747">
    <property type="entry name" value="fabH"/>
    <property type="match status" value="1"/>
</dbReference>
<keyword evidence="5 14" id="KW-0808">Transferase</keyword>
<dbReference type="InterPro" id="IPR013751">
    <property type="entry name" value="ACP_syn_III_N"/>
</dbReference>
<feature type="domain" description="Beta-ketoacyl-[acyl-carrier-protein] synthase III N-terminal" evidence="16">
    <location>
        <begin position="112"/>
        <end position="190"/>
    </location>
</feature>
<keyword evidence="18" id="KW-1185">Reference proteome</keyword>
<evidence type="ECO:0000256" key="9">
    <source>
        <dbReference type="ARBA" id="ARBA00023315"/>
    </source>
</evidence>
<dbReference type="RefSeq" id="WP_004625770.1">
    <property type="nucleotide sequence ID" value="NZ_AORV01000033.1"/>
</dbReference>
<evidence type="ECO:0000256" key="3">
    <source>
        <dbReference type="ARBA" id="ARBA00022490"/>
    </source>
</evidence>
<sequence length="333" mass="36022">MKTISTKNVGILGTGSCLPEKVLTNSDLEQMVETSHEWIIKRTGISERRILRDDEPAYKLGIEAARKALENANVQAEDIDLIILATESPDYMTPSIACIIQGAIGARNATAFDLNAACTGFIYGLVTAQQFIANGIFKQALVIGCEGLSKVVDWKDRNTCVLFGDGAGAAVLGEVDEGHGILNSYLGSDGTAGMNITIPNLYLTEAEKEKRPNEKYNSIWMDGTEVFKFAVKAMSSATVKVLEDVSMSVEDLDYIFPHQANTRIIDGAIKKLGITDEKLHYVIQKYGNISSASIPVAMDEANRGGKFKKGDNMVLVGFGGGLTWGSIALKWAK</sequence>
<reference evidence="17 18" key="1">
    <citation type="journal article" date="2013" name="Genome Announc.">
        <title>Draft Genome Sequence of the Cellulolytic, Mesophilic, Anaerobic Bacterium Clostridium termitidis Strain CT1112 (DSM 5398).</title>
        <authorList>
            <person name="Lal S."/>
            <person name="Ramachandran U."/>
            <person name="Zhang X."/>
            <person name="Munir R."/>
            <person name="Sparling R."/>
            <person name="Levin D.B."/>
        </authorList>
    </citation>
    <scope>NUCLEOTIDE SEQUENCE [LARGE SCALE GENOMIC DNA]</scope>
    <source>
        <strain evidence="17 18">CT1112</strain>
    </source>
</reference>
<dbReference type="EMBL" id="AORV01000033">
    <property type="protein sequence ID" value="EMS71789.1"/>
    <property type="molecule type" value="Genomic_DNA"/>
</dbReference>
<dbReference type="eggNOG" id="COG0332">
    <property type="taxonomic scope" value="Bacteria"/>
</dbReference>
<evidence type="ECO:0000256" key="12">
    <source>
        <dbReference type="ARBA" id="ARBA00052467"/>
    </source>
</evidence>
<comment type="subunit">
    <text evidence="14">Homodimer.</text>
</comment>
<keyword evidence="14" id="KW-0511">Multifunctional enzyme</keyword>
<dbReference type="GO" id="GO:0005737">
    <property type="term" value="C:cytoplasm"/>
    <property type="evidence" value="ECO:0007669"/>
    <property type="project" value="UniProtKB-SubCell"/>
</dbReference>
<dbReference type="Pfam" id="PF08541">
    <property type="entry name" value="ACP_syn_III_C"/>
    <property type="match status" value="1"/>
</dbReference>
<feature type="domain" description="Beta-ketoacyl-[acyl-carrier-protein] synthase III C-terminal" evidence="15">
    <location>
        <begin position="242"/>
        <end position="331"/>
    </location>
</feature>
<comment type="catalytic activity">
    <reaction evidence="13">
        <text>3-methylbutanoyl-CoA + malonyl-[ACP] + H(+) = 5-methyl-3-oxohexanoyl-[ACP] + CO2 + CoA</text>
        <dbReference type="Rhea" id="RHEA:42272"/>
        <dbReference type="Rhea" id="RHEA-COMP:9623"/>
        <dbReference type="Rhea" id="RHEA-COMP:9941"/>
        <dbReference type="ChEBI" id="CHEBI:15378"/>
        <dbReference type="ChEBI" id="CHEBI:16526"/>
        <dbReference type="ChEBI" id="CHEBI:57287"/>
        <dbReference type="ChEBI" id="CHEBI:57345"/>
        <dbReference type="ChEBI" id="CHEBI:78449"/>
        <dbReference type="ChEBI" id="CHEBI:78822"/>
        <dbReference type="EC" id="2.3.1.300"/>
    </reaction>
    <physiologicalReaction direction="left-to-right" evidence="13">
        <dbReference type="Rhea" id="RHEA:42273"/>
    </physiologicalReaction>
</comment>